<evidence type="ECO:0000259" key="3">
    <source>
        <dbReference type="Pfam" id="PF00892"/>
    </source>
</evidence>
<feature type="domain" description="EamA" evidence="3">
    <location>
        <begin position="9"/>
        <end position="140"/>
    </location>
</feature>
<dbReference type="eggNOG" id="COG0697">
    <property type="taxonomic scope" value="Bacteria"/>
</dbReference>
<dbReference type="InterPro" id="IPR000620">
    <property type="entry name" value="EamA_dom"/>
</dbReference>
<keyword evidence="5" id="KW-1185">Reference proteome</keyword>
<feature type="transmembrane region" description="Helical" evidence="1">
    <location>
        <begin position="39"/>
        <end position="59"/>
    </location>
</feature>
<feature type="signal peptide" evidence="2">
    <location>
        <begin position="1"/>
        <end position="21"/>
    </location>
</feature>
<keyword evidence="1" id="KW-0472">Membrane</keyword>
<dbReference type="PANTHER" id="PTHR22911">
    <property type="entry name" value="ACYL-MALONYL CONDENSING ENZYME-RELATED"/>
    <property type="match status" value="1"/>
</dbReference>
<feature type="transmembrane region" description="Helical" evidence="1">
    <location>
        <begin position="156"/>
        <end position="174"/>
    </location>
</feature>
<feature type="chain" id="PRO_5001496167" description="EamA domain-containing protein" evidence="2">
    <location>
        <begin position="22"/>
        <end position="307"/>
    </location>
</feature>
<dbReference type="EMBL" id="ASRX01000062">
    <property type="protein sequence ID" value="EYF02313.1"/>
    <property type="molecule type" value="Genomic_DNA"/>
</dbReference>
<comment type="caution">
    <text evidence="4">The sequence shown here is derived from an EMBL/GenBank/DDBJ whole genome shotgun (WGS) entry which is preliminary data.</text>
</comment>
<reference evidence="4 5" key="1">
    <citation type="submission" date="2013-05" db="EMBL/GenBank/DDBJ databases">
        <title>Genome assembly of Chondromyces apiculatus DSM 436.</title>
        <authorList>
            <person name="Sharma G."/>
            <person name="Khatri I."/>
            <person name="Kaur C."/>
            <person name="Mayilraj S."/>
            <person name="Subramanian S."/>
        </authorList>
    </citation>
    <scope>NUCLEOTIDE SEQUENCE [LARGE SCALE GENOMIC DNA]</scope>
    <source>
        <strain evidence="4 5">DSM 436</strain>
    </source>
</reference>
<gene>
    <name evidence="4" type="ORF">CAP_7242</name>
</gene>
<protein>
    <recommendedName>
        <fullName evidence="3">EamA domain-containing protein</fullName>
    </recommendedName>
</protein>
<feature type="transmembrane region" description="Helical" evidence="1">
    <location>
        <begin position="128"/>
        <end position="144"/>
    </location>
</feature>
<feature type="transmembrane region" description="Helical" evidence="1">
    <location>
        <begin position="96"/>
        <end position="116"/>
    </location>
</feature>
<dbReference type="RefSeq" id="WP_231511800.1">
    <property type="nucleotide sequence ID" value="NZ_ASRX01000062.1"/>
</dbReference>
<dbReference type="InterPro" id="IPR037185">
    <property type="entry name" value="EmrE-like"/>
</dbReference>
<feature type="domain" description="EamA" evidence="3">
    <location>
        <begin position="153"/>
        <end position="289"/>
    </location>
</feature>
<dbReference type="Pfam" id="PF00892">
    <property type="entry name" value="EamA"/>
    <property type="match status" value="2"/>
</dbReference>
<dbReference type="Proteomes" id="UP000019678">
    <property type="component" value="Unassembled WGS sequence"/>
</dbReference>
<dbReference type="SUPFAM" id="SSF103481">
    <property type="entry name" value="Multidrug resistance efflux transporter EmrE"/>
    <property type="match status" value="2"/>
</dbReference>
<keyword evidence="2" id="KW-0732">Signal</keyword>
<evidence type="ECO:0000313" key="4">
    <source>
        <dbReference type="EMBL" id="EYF02313.1"/>
    </source>
</evidence>
<feature type="transmembrane region" description="Helical" evidence="1">
    <location>
        <begin position="212"/>
        <end position="234"/>
    </location>
</feature>
<dbReference type="STRING" id="1192034.CAP_7242"/>
<evidence type="ECO:0000256" key="2">
    <source>
        <dbReference type="SAM" id="SignalP"/>
    </source>
</evidence>
<sequence>MPPPTARGAALFLLISSAAFAFSGPLARAARPVHPLVIAFGRVALAALILGVLNAGAIRRTLPTLSTRQRAIVLGAGSLLAAHFALFLWGLDRTSLPAALSLVALEPLSIVLWAWALFRIRPSRPEQLGLLLATLGALLVGRGGDAGEHHLEGDLLVLGAVILYGAYLAAARGIRDALPAHTYAAVVYGSAAFALALVLPFAPGALATASPLPAHGAVYIILLALIPTLLGHTAVQWASRHMPPTLVALVSPGETLGGIALGIVWFGTIPTLTESLGGLLILSGTLVALFRSSPPATPAGEPLSSTP</sequence>
<dbReference type="AlphaFoldDB" id="A0A017SZA9"/>
<keyword evidence="1" id="KW-1133">Transmembrane helix</keyword>
<evidence type="ECO:0000313" key="5">
    <source>
        <dbReference type="Proteomes" id="UP000019678"/>
    </source>
</evidence>
<dbReference type="PANTHER" id="PTHR22911:SF76">
    <property type="entry name" value="EAMA DOMAIN-CONTAINING PROTEIN"/>
    <property type="match status" value="1"/>
</dbReference>
<name>A0A017SZA9_9BACT</name>
<evidence type="ECO:0000256" key="1">
    <source>
        <dbReference type="SAM" id="Phobius"/>
    </source>
</evidence>
<feature type="transmembrane region" description="Helical" evidence="1">
    <location>
        <begin position="246"/>
        <end position="266"/>
    </location>
</feature>
<feature type="transmembrane region" description="Helical" evidence="1">
    <location>
        <begin position="186"/>
        <end position="206"/>
    </location>
</feature>
<accession>A0A017SZA9</accession>
<feature type="transmembrane region" description="Helical" evidence="1">
    <location>
        <begin position="71"/>
        <end position="90"/>
    </location>
</feature>
<proteinExistence type="predicted"/>
<keyword evidence="1" id="KW-0812">Transmembrane</keyword>
<dbReference type="GO" id="GO:0016020">
    <property type="term" value="C:membrane"/>
    <property type="evidence" value="ECO:0007669"/>
    <property type="project" value="InterPro"/>
</dbReference>
<organism evidence="4 5">
    <name type="scientific">Chondromyces apiculatus DSM 436</name>
    <dbReference type="NCBI Taxonomy" id="1192034"/>
    <lineage>
        <taxon>Bacteria</taxon>
        <taxon>Pseudomonadati</taxon>
        <taxon>Myxococcota</taxon>
        <taxon>Polyangia</taxon>
        <taxon>Polyangiales</taxon>
        <taxon>Polyangiaceae</taxon>
        <taxon>Chondromyces</taxon>
    </lineage>
</organism>